<name>Q5YY46_NOCFA</name>
<keyword evidence="2" id="KW-1185">Reference proteome</keyword>
<organism evidence="1 2">
    <name type="scientific">Nocardia farcinica (strain IFM 10152)</name>
    <dbReference type="NCBI Taxonomy" id="247156"/>
    <lineage>
        <taxon>Bacteria</taxon>
        <taxon>Bacillati</taxon>
        <taxon>Actinomycetota</taxon>
        <taxon>Actinomycetes</taxon>
        <taxon>Mycobacteriales</taxon>
        <taxon>Nocardiaceae</taxon>
        <taxon>Nocardia</taxon>
    </lineage>
</organism>
<dbReference type="EMBL" id="AP006618">
    <property type="protein sequence ID" value="BAD56895.1"/>
    <property type="molecule type" value="Genomic_DNA"/>
</dbReference>
<gene>
    <name evidence="1" type="ordered locus">NFA_20490</name>
</gene>
<dbReference type="AlphaFoldDB" id="Q5YY46"/>
<dbReference type="Proteomes" id="UP000006820">
    <property type="component" value="Chromosome"/>
</dbReference>
<dbReference type="KEGG" id="nfa:NFA_20490"/>
<protein>
    <recommendedName>
        <fullName evidence="3">WXG100 family type VII secretion target</fullName>
    </recommendedName>
</protein>
<dbReference type="STRING" id="247156.NFA_20490"/>
<dbReference type="HOGENOM" id="CLU_169638_0_0_11"/>
<dbReference type="Pfam" id="PF06013">
    <property type="entry name" value="WXG100"/>
    <property type="match status" value="1"/>
</dbReference>
<dbReference type="InterPro" id="IPR010310">
    <property type="entry name" value="T7SS_ESAT-6-like"/>
</dbReference>
<dbReference type="InterPro" id="IPR036689">
    <property type="entry name" value="ESAT-6-like_sf"/>
</dbReference>
<sequence length="116" mass="11783">MGGRVAGETDTYGTVFAIVPGEVTDAGVYIQQVAESLINGLGTLDREVATVLGNWKGAAAEAFGDGWTETRKGAADVLNALAAMGELLGVASKALVSQDALNSGTLGSLDLPQLDM</sequence>
<evidence type="ECO:0000313" key="1">
    <source>
        <dbReference type="EMBL" id="BAD56895.1"/>
    </source>
</evidence>
<reference evidence="1 2" key="1">
    <citation type="journal article" date="2004" name="Proc. Natl. Acad. Sci. U.S.A.">
        <title>The complete genomic sequence of Nocardia farcinica IFM 10152.</title>
        <authorList>
            <person name="Ishikawa J."/>
            <person name="Yamashita A."/>
            <person name="Mikami Y."/>
            <person name="Hoshino Y."/>
            <person name="Kurita H."/>
            <person name="Hotta K."/>
            <person name="Shiba T."/>
            <person name="Hattori M."/>
        </authorList>
    </citation>
    <scope>NUCLEOTIDE SEQUENCE [LARGE SCALE GENOMIC DNA]</scope>
    <source>
        <strain evidence="1 2">IFM 10152</strain>
    </source>
</reference>
<evidence type="ECO:0000313" key="2">
    <source>
        <dbReference type="Proteomes" id="UP000006820"/>
    </source>
</evidence>
<accession>Q5YY46</accession>
<proteinExistence type="predicted"/>
<dbReference type="eggNOG" id="COG4842">
    <property type="taxonomic scope" value="Bacteria"/>
</dbReference>
<dbReference type="Gene3D" id="1.10.287.1060">
    <property type="entry name" value="ESAT-6-like"/>
    <property type="match status" value="1"/>
</dbReference>
<dbReference type="SUPFAM" id="SSF140453">
    <property type="entry name" value="EsxAB dimer-like"/>
    <property type="match status" value="1"/>
</dbReference>
<evidence type="ECO:0008006" key="3">
    <source>
        <dbReference type="Google" id="ProtNLM"/>
    </source>
</evidence>